<evidence type="ECO:0000313" key="2">
    <source>
        <dbReference type="Proteomes" id="UP000447434"/>
    </source>
</evidence>
<organism evidence="1 2">
    <name type="scientific">Lupinus albus</name>
    <name type="common">White lupine</name>
    <name type="synonym">Lupinus termis</name>
    <dbReference type="NCBI Taxonomy" id="3870"/>
    <lineage>
        <taxon>Eukaryota</taxon>
        <taxon>Viridiplantae</taxon>
        <taxon>Streptophyta</taxon>
        <taxon>Embryophyta</taxon>
        <taxon>Tracheophyta</taxon>
        <taxon>Spermatophyta</taxon>
        <taxon>Magnoliopsida</taxon>
        <taxon>eudicotyledons</taxon>
        <taxon>Gunneridae</taxon>
        <taxon>Pentapetalae</taxon>
        <taxon>rosids</taxon>
        <taxon>fabids</taxon>
        <taxon>Fabales</taxon>
        <taxon>Fabaceae</taxon>
        <taxon>Papilionoideae</taxon>
        <taxon>50 kb inversion clade</taxon>
        <taxon>genistoids sensu lato</taxon>
        <taxon>core genistoids</taxon>
        <taxon>Genisteae</taxon>
        <taxon>Lupinus</taxon>
    </lineage>
</organism>
<keyword evidence="2" id="KW-1185">Reference proteome</keyword>
<protein>
    <submittedName>
        <fullName evidence="1">Uncharacterized protein</fullName>
    </submittedName>
</protein>
<dbReference type="AlphaFoldDB" id="A0A6A4P8L2"/>
<dbReference type="Proteomes" id="UP000447434">
    <property type="component" value="Chromosome 15"/>
</dbReference>
<reference evidence="2" key="1">
    <citation type="journal article" date="2020" name="Nat. Commun.">
        <title>Genome sequence of the cluster root forming white lupin.</title>
        <authorList>
            <person name="Hufnagel B."/>
            <person name="Marques A."/>
            <person name="Soriano A."/>
            <person name="Marques L."/>
            <person name="Divol F."/>
            <person name="Doumas P."/>
            <person name="Sallet E."/>
            <person name="Mancinotti D."/>
            <person name="Carrere S."/>
            <person name="Marande W."/>
            <person name="Arribat S."/>
            <person name="Keller J."/>
            <person name="Huneau C."/>
            <person name="Blein T."/>
            <person name="Aime D."/>
            <person name="Laguerre M."/>
            <person name="Taylor J."/>
            <person name="Schubert V."/>
            <person name="Nelson M."/>
            <person name="Geu-Flores F."/>
            <person name="Crespi M."/>
            <person name="Gallardo-Guerrero K."/>
            <person name="Delaux P.-M."/>
            <person name="Salse J."/>
            <person name="Berges H."/>
            <person name="Guyot R."/>
            <person name="Gouzy J."/>
            <person name="Peret B."/>
        </authorList>
    </citation>
    <scope>NUCLEOTIDE SEQUENCE [LARGE SCALE GENOMIC DNA]</scope>
    <source>
        <strain evidence="2">cv. Amiga</strain>
    </source>
</reference>
<accession>A0A6A4P8L2</accession>
<evidence type="ECO:0000313" key="1">
    <source>
        <dbReference type="EMBL" id="KAE9598360.1"/>
    </source>
</evidence>
<gene>
    <name evidence="1" type="ORF">Lalb_Chr15g0079941</name>
</gene>
<name>A0A6A4P8L2_LUPAL</name>
<proteinExistence type="predicted"/>
<dbReference type="EMBL" id="WOCE01000015">
    <property type="protein sequence ID" value="KAE9598360.1"/>
    <property type="molecule type" value="Genomic_DNA"/>
</dbReference>
<comment type="caution">
    <text evidence="1">The sequence shown here is derived from an EMBL/GenBank/DDBJ whole genome shotgun (WGS) entry which is preliminary data.</text>
</comment>
<sequence length="200" mass="23545">MSIVSRRNCFGCRHSNRLQIILVHSTLVDQGSEISNLLMSEHYFQLGLQTRFKFRAFGSSVHFQLRVGTKPGQFFEFSVIFPYRHISLFQLQELHFLLLLQISRKIFLKEFLLEGNPCNHSPLRFHLPPSKFPPIFSLLHQHIRSIRHLLNITTTHGSEYAFQILNPFVRRIRSEPTLEMAWILLAKLIQPTVLGWPRWN</sequence>